<evidence type="ECO:0000256" key="1">
    <source>
        <dbReference type="ARBA" id="ARBA00023239"/>
    </source>
</evidence>
<dbReference type="AlphaFoldDB" id="A0ABD5P225"/>
<keyword evidence="3" id="KW-0378">Hydrolase</keyword>
<dbReference type="InterPro" id="IPR013974">
    <property type="entry name" value="SAF"/>
</dbReference>
<feature type="domain" description="SAF" evidence="2">
    <location>
        <begin position="13"/>
        <end position="88"/>
    </location>
</feature>
<reference evidence="3 4" key="1">
    <citation type="journal article" date="2014" name="Int. J. Syst. Evol. Microbiol.">
        <title>Complete genome sequence of Corynebacterium casei LMG S-19264T (=DSM 44701T), isolated from a smear-ripened cheese.</title>
        <authorList>
            <consortium name="US DOE Joint Genome Institute (JGI-PGF)"/>
            <person name="Walter F."/>
            <person name="Albersmeier A."/>
            <person name="Kalinowski J."/>
            <person name="Ruckert C."/>
        </authorList>
    </citation>
    <scope>NUCLEOTIDE SEQUENCE [LARGE SCALE GENOMIC DNA]</scope>
    <source>
        <strain evidence="3 4">IBRC-M 10912</strain>
    </source>
</reference>
<dbReference type="PANTHER" id="PTHR30536:SF5">
    <property type="entry name" value="ALTRONATE DEHYDRATASE"/>
    <property type="match status" value="1"/>
</dbReference>
<sequence>MGDTHIVAVEPDDNVATAIREITSGETVTVDVGDYEVTVEVAEDVQFGHKIALEEIPEGETVYKYGLSIGTASEDVEAGEWVHVHNVESNYGRGDLADESATA</sequence>
<evidence type="ECO:0000313" key="4">
    <source>
        <dbReference type="Proteomes" id="UP001595821"/>
    </source>
</evidence>
<comment type="caution">
    <text evidence="3">The sequence shown here is derived from an EMBL/GenBank/DDBJ whole genome shotgun (WGS) entry which is preliminary data.</text>
</comment>
<dbReference type="GO" id="GO:0016787">
    <property type="term" value="F:hydrolase activity"/>
    <property type="evidence" value="ECO:0007669"/>
    <property type="project" value="UniProtKB-KW"/>
</dbReference>
<dbReference type="PANTHER" id="PTHR30536">
    <property type="entry name" value="ALTRONATE/GALACTARATE DEHYDRATASE"/>
    <property type="match status" value="1"/>
</dbReference>
<evidence type="ECO:0000313" key="3">
    <source>
        <dbReference type="EMBL" id="MFC4248331.1"/>
    </source>
</evidence>
<organism evidence="3 4">
    <name type="scientific">Natribaculum luteum</name>
    <dbReference type="NCBI Taxonomy" id="1586232"/>
    <lineage>
        <taxon>Archaea</taxon>
        <taxon>Methanobacteriati</taxon>
        <taxon>Methanobacteriota</taxon>
        <taxon>Stenosarchaea group</taxon>
        <taxon>Halobacteria</taxon>
        <taxon>Halobacteriales</taxon>
        <taxon>Natrialbaceae</taxon>
        <taxon>Natribaculum</taxon>
    </lineage>
</organism>
<proteinExistence type="predicted"/>
<protein>
    <submittedName>
        <fullName evidence="3">UxaA family hydrolase</fullName>
    </submittedName>
</protein>
<dbReference type="Gene3D" id="2.30.130.110">
    <property type="match status" value="1"/>
</dbReference>
<dbReference type="CDD" id="cd11613">
    <property type="entry name" value="SAF_AH_GD"/>
    <property type="match status" value="1"/>
</dbReference>
<evidence type="ECO:0000259" key="2">
    <source>
        <dbReference type="SMART" id="SM00858"/>
    </source>
</evidence>
<dbReference type="FunFam" id="2.30.130.110:FF:000003">
    <property type="entry name" value="D-galactarate dehydratase"/>
    <property type="match status" value="1"/>
</dbReference>
<dbReference type="SMART" id="SM00858">
    <property type="entry name" value="SAF"/>
    <property type="match status" value="1"/>
</dbReference>
<keyword evidence="1" id="KW-0456">Lyase</keyword>
<dbReference type="InterPro" id="IPR044144">
    <property type="entry name" value="SAF_UxaA/GarD"/>
</dbReference>
<dbReference type="GO" id="GO:0016829">
    <property type="term" value="F:lyase activity"/>
    <property type="evidence" value="ECO:0007669"/>
    <property type="project" value="UniProtKB-KW"/>
</dbReference>
<accession>A0ABD5P225</accession>
<dbReference type="GeneID" id="71855959"/>
<dbReference type="Proteomes" id="UP001595821">
    <property type="component" value="Unassembled WGS sequence"/>
</dbReference>
<name>A0ABD5P225_9EURY</name>
<gene>
    <name evidence="3" type="ORF">ACFOZ7_15565</name>
</gene>
<dbReference type="EMBL" id="JBHSDJ010000120">
    <property type="protein sequence ID" value="MFC4248331.1"/>
    <property type="molecule type" value="Genomic_DNA"/>
</dbReference>
<dbReference type="Pfam" id="PF08666">
    <property type="entry name" value="SAF"/>
    <property type="match status" value="1"/>
</dbReference>
<dbReference type="InterPro" id="IPR052172">
    <property type="entry name" value="UxaA_altronate/galactarate_dh"/>
</dbReference>
<dbReference type="RefSeq" id="WP_246976145.1">
    <property type="nucleotide sequence ID" value="NZ_CP095398.1"/>
</dbReference>